<organism evidence="2 3">
    <name type="scientific">Mycobacterium [tuberculosis] TKK-01-0051</name>
    <dbReference type="NCBI Taxonomy" id="1324261"/>
    <lineage>
        <taxon>Bacteria</taxon>
        <taxon>Bacillati</taxon>
        <taxon>Actinomycetota</taxon>
        <taxon>Actinomycetes</taxon>
        <taxon>Mycobacteriales</taxon>
        <taxon>Mycobacteriaceae</taxon>
        <taxon>Mycobacterium</taxon>
        <taxon>Mycobacterium avium complex (MAC)</taxon>
    </lineage>
</organism>
<dbReference type="AlphaFoldDB" id="A0A051TVN1"/>
<proteinExistence type="predicted"/>
<accession>A0A051TVN1</accession>
<evidence type="ECO:0000313" key="2">
    <source>
        <dbReference type="EMBL" id="KBZ60964.1"/>
    </source>
</evidence>
<feature type="region of interest" description="Disordered" evidence="1">
    <location>
        <begin position="172"/>
        <end position="231"/>
    </location>
</feature>
<evidence type="ECO:0000313" key="3">
    <source>
        <dbReference type="Proteomes" id="UP000025947"/>
    </source>
</evidence>
<reference evidence="2 3" key="1">
    <citation type="submission" date="2014-04" db="EMBL/GenBank/DDBJ databases">
        <title>The Genome Sequence of Mycobacterium tuberculosis TKK-01-0051.</title>
        <authorList>
            <consortium name="The Broad Institute Genomics Platform"/>
            <consortium name="The Broad Institute Genome Sequencing Center for Infectious Disease"/>
            <person name="Earl A.M."/>
            <person name="Cohen K."/>
            <person name="Pym A."/>
            <person name="Bishai W."/>
            <person name="Maharaj K."/>
            <person name="Desjardins C."/>
            <person name="Abeel T."/>
            <person name="Young S."/>
            <person name="Zeng Q."/>
            <person name="Gargeya S."/>
            <person name="Abouelleil A."/>
            <person name="Alvarado L."/>
            <person name="Chapman S.B."/>
            <person name="Gainer-Dewar J."/>
            <person name="Goldberg J."/>
            <person name="Griggs A."/>
            <person name="Gujja S."/>
            <person name="Hansen M."/>
            <person name="Howarth C."/>
            <person name="Imamovic A."/>
            <person name="Larimer J."/>
            <person name="Murphy C."/>
            <person name="Naylor J."/>
            <person name="Pearson M."/>
            <person name="Poon T.W."/>
            <person name="Priest M."/>
            <person name="Roberts A."/>
            <person name="Saif S."/>
            <person name="Shea T."/>
            <person name="Sykes S."/>
            <person name="Wortman J."/>
            <person name="Nusbaum C."/>
            <person name="Birren B."/>
        </authorList>
    </citation>
    <scope>NUCLEOTIDE SEQUENCE [LARGE SCALE GENOMIC DNA]</scope>
    <source>
        <strain evidence="2 3">TKK-01-0051</strain>
    </source>
</reference>
<gene>
    <name evidence="2" type="ORF">K875_03915</name>
</gene>
<comment type="caution">
    <text evidence="2">The sequence shown here is derived from an EMBL/GenBank/DDBJ whole genome shotgun (WGS) entry which is preliminary data.</text>
</comment>
<feature type="compositionally biased region" description="Polar residues" evidence="1">
    <location>
        <begin position="174"/>
        <end position="189"/>
    </location>
</feature>
<feature type="compositionally biased region" description="Pro residues" evidence="1">
    <location>
        <begin position="262"/>
        <end position="304"/>
    </location>
</feature>
<dbReference type="Proteomes" id="UP000025947">
    <property type="component" value="Unassembled WGS sequence"/>
</dbReference>
<evidence type="ECO:0000256" key="1">
    <source>
        <dbReference type="SAM" id="MobiDB-lite"/>
    </source>
</evidence>
<dbReference type="EMBL" id="JLXW01000010">
    <property type="protein sequence ID" value="KBZ60964.1"/>
    <property type="molecule type" value="Genomic_DNA"/>
</dbReference>
<sequence>MDLAHRKSSCVNMRVDKRREALQTMWTVAVLKRLIIRDRRGHRRFAHASRDAKRTMRACIRNPRNRARHAADRRMRIRGALATRGPLAEMPQRVIRMIHESGFFELAVATFADRAALGRRGVRAARTPAFRVGVITCLVSVGVASAAAPLRSTDGPAVDGIGMTPVAAFPTVPGSASGSRLTSGPQQLNDAAPRGDVDPANAENPAPHLPLGSHVAPDDPGPGRSLDGQVVADDPGLEQALTDLDKQADLDQLMRQQLGLDQPPPLPAEGPPANPPGPGAPPPAASAAAPSPPSGPPIVTPPEQKPVGGSVGQ</sequence>
<feature type="region of interest" description="Disordered" evidence="1">
    <location>
        <begin position="254"/>
        <end position="313"/>
    </location>
</feature>
<keyword evidence="3" id="KW-1185">Reference proteome</keyword>
<name>A0A051TVN1_9MYCO</name>
<protein>
    <submittedName>
        <fullName evidence="2">Uncharacterized protein</fullName>
    </submittedName>
</protein>
<dbReference type="HOGENOM" id="CLU_888026_0_0_11"/>